<evidence type="ECO:0000256" key="5">
    <source>
        <dbReference type="ARBA" id="ARBA00023163"/>
    </source>
</evidence>
<keyword evidence="11" id="KW-1185">Reference proteome</keyword>
<dbReference type="AlphaFoldDB" id="A0A9P4PRN4"/>
<feature type="region of interest" description="Disordered" evidence="7">
    <location>
        <begin position="325"/>
        <end position="345"/>
    </location>
</feature>
<sequence>MAAHTPVMGLTAMVELVCGARADAPRRRQFIFTPIPTLTARRQPVLGSHATAFARYSTTRARAAHSHQPLTLARASVTLMPGIISPLSASGTGTVAGMKRPYEDVSVPTYGQAHPKKRKVVHRLHHTQPGSQTVEPLAGGFGAAGDQQFVDHQLRRAIAIQCKVVGFDASKPEALEAIAARVHDYMSNFTDNVRKSMSSARRTAPLPHDFVYALNSVGLTGSGVLEQHLDTGHLPTSLLQPAFAPPEPAEPPPPDLEGMLGPEMSGRAEKESRKYIPAHFPAFPPKHTWMSTPVYAKREVDPHTIRERAAKEGVEAEKSLRRLMERKKEGDRKKNASRAQAQRSNVAIKRESLWRTALRESLEEEDEDEANKLREAQRKDAQGLASESDIQLIEDDNKAVAERRLTEQEEDRKAVDEAKKAGKEYSPPSPARRRERSMQQRMEQRVTVNYGRKFWRQKQRDH</sequence>
<dbReference type="Pfam" id="PF07524">
    <property type="entry name" value="Bromo_TP"/>
    <property type="match status" value="1"/>
</dbReference>
<dbReference type="GO" id="GO:0005669">
    <property type="term" value="C:transcription factor TFIID complex"/>
    <property type="evidence" value="ECO:0007669"/>
    <property type="project" value="InterPro"/>
</dbReference>
<dbReference type="InterPro" id="IPR037818">
    <property type="entry name" value="TAF8"/>
</dbReference>
<dbReference type="CDD" id="cd00076">
    <property type="entry name" value="HFD_SF"/>
    <property type="match status" value="1"/>
</dbReference>
<evidence type="ECO:0000259" key="8">
    <source>
        <dbReference type="Pfam" id="PF07524"/>
    </source>
</evidence>
<feature type="compositionally biased region" description="Basic and acidic residues" evidence="7">
    <location>
        <begin position="395"/>
        <end position="423"/>
    </location>
</feature>
<name>A0A9P4PRN4_9PLEO</name>
<dbReference type="InterPro" id="IPR009072">
    <property type="entry name" value="Histone-fold"/>
</dbReference>
<comment type="caution">
    <text evidence="10">The sequence shown here is derived from an EMBL/GenBank/DDBJ whole genome shotgun (WGS) entry which is preliminary data.</text>
</comment>
<feature type="compositionally biased region" description="Basic residues" evidence="7">
    <location>
        <begin position="453"/>
        <end position="462"/>
    </location>
</feature>
<evidence type="ECO:0000256" key="1">
    <source>
        <dbReference type="ARBA" id="ARBA00004123"/>
    </source>
</evidence>
<accession>A0A9P4PRN4</accession>
<dbReference type="EMBL" id="MU001494">
    <property type="protein sequence ID" value="KAF2450054.1"/>
    <property type="molecule type" value="Genomic_DNA"/>
</dbReference>
<dbReference type="InterPro" id="IPR019473">
    <property type="entry name" value="TFIID_su8_C"/>
</dbReference>
<evidence type="ECO:0000256" key="6">
    <source>
        <dbReference type="ARBA" id="ARBA00023242"/>
    </source>
</evidence>
<feature type="compositionally biased region" description="Basic and acidic residues" evidence="7">
    <location>
        <begin position="325"/>
        <end position="334"/>
    </location>
</feature>
<dbReference type="OrthoDB" id="2193813at2759"/>
<protein>
    <recommendedName>
        <fullName evidence="3">Transcription initiation factor TFIID subunit 8</fullName>
    </recommendedName>
</protein>
<gene>
    <name evidence="10" type="ORF">P171DRAFT_507928</name>
</gene>
<comment type="similarity">
    <text evidence="2">Belongs to the TAF8 family.</text>
</comment>
<dbReference type="PANTHER" id="PTHR46469:SF1">
    <property type="entry name" value="TRANSCRIPTION INITIATION FACTOR TFIID SUBUNIT 8"/>
    <property type="match status" value="1"/>
</dbReference>
<proteinExistence type="inferred from homology"/>
<feature type="domain" description="Transcription factor TFIID subunit 8 C-terminal" evidence="9">
    <location>
        <begin position="275"/>
        <end position="323"/>
    </location>
</feature>
<dbReference type="GO" id="GO:0046982">
    <property type="term" value="F:protein heterodimerization activity"/>
    <property type="evidence" value="ECO:0007669"/>
    <property type="project" value="InterPro"/>
</dbReference>
<evidence type="ECO:0000313" key="10">
    <source>
        <dbReference type="EMBL" id="KAF2450054.1"/>
    </source>
</evidence>
<comment type="subcellular location">
    <subcellularLocation>
        <location evidence="1">Nucleus</location>
    </subcellularLocation>
</comment>
<feature type="compositionally biased region" description="Basic and acidic residues" evidence="7">
    <location>
        <begin position="370"/>
        <end position="381"/>
    </location>
</feature>
<dbReference type="Gene3D" id="1.10.20.10">
    <property type="entry name" value="Histone, subunit A"/>
    <property type="match status" value="1"/>
</dbReference>
<keyword evidence="4" id="KW-0805">Transcription regulation</keyword>
<keyword evidence="6" id="KW-0539">Nucleus</keyword>
<evidence type="ECO:0000259" key="9">
    <source>
        <dbReference type="Pfam" id="PF10406"/>
    </source>
</evidence>
<dbReference type="GO" id="GO:0006367">
    <property type="term" value="P:transcription initiation at RNA polymerase II promoter"/>
    <property type="evidence" value="ECO:0007669"/>
    <property type="project" value="TreeGrafter"/>
</dbReference>
<evidence type="ECO:0000313" key="11">
    <source>
        <dbReference type="Proteomes" id="UP000799764"/>
    </source>
</evidence>
<dbReference type="CDD" id="cd08049">
    <property type="entry name" value="TAF8"/>
    <property type="match status" value="1"/>
</dbReference>
<reference evidence="10" key="1">
    <citation type="journal article" date="2020" name="Stud. Mycol.">
        <title>101 Dothideomycetes genomes: a test case for predicting lifestyles and emergence of pathogens.</title>
        <authorList>
            <person name="Haridas S."/>
            <person name="Albert R."/>
            <person name="Binder M."/>
            <person name="Bloem J."/>
            <person name="Labutti K."/>
            <person name="Salamov A."/>
            <person name="Andreopoulos B."/>
            <person name="Baker S."/>
            <person name="Barry K."/>
            <person name="Bills G."/>
            <person name="Bluhm B."/>
            <person name="Cannon C."/>
            <person name="Castanera R."/>
            <person name="Culley D."/>
            <person name="Daum C."/>
            <person name="Ezra D."/>
            <person name="Gonzalez J."/>
            <person name="Henrissat B."/>
            <person name="Kuo A."/>
            <person name="Liang C."/>
            <person name="Lipzen A."/>
            <person name="Lutzoni F."/>
            <person name="Magnuson J."/>
            <person name="Mondo S."/>
            <person name="Nolan M."/>
            <person name="Ohm R."/>
            <person name="Pangilinan J."/>
            <person name="Park H.-J."/>
            <person name="Ramirez L."/>
            <person name="Alfaro M."/>
            <person name="Sun H."/>
            <person name="Tritt A."/>
            <person name="Yoshinaga Y."/>
            <person name="Zwiers L.-H."/>
            <person name="Turgeon B."/>
            <person name="Goodwin S."/>
            <person name="Spatafora J."/>
            <person name="Crous P."/>
            <person name="Grigoriev I."/>
        </authorList>
    </citation>
    <scope>NUCLEOTIDE SEQUENCE</scope>
    <source>
        <strain evidence="10">CBS 690.94</strain>
    </source>
</reference>
<dbReference type="PANTHER" id="PTHR46469">
    <property type="entry name" value="TRANSCRIPTION INITIATION FACTOR TFIID SUBUNIT 8"/>
    <property type="match status" value="1"/>
</dbReference>
<dbReference type="InterPro" id="IPR006565">
    <property type="entry name" value="BTP"/>
</dbReference>
<evidence type="ECO:0000256" key="3">
    <source>
        <dbReference type="ARBA" id="ARBA00017307"/>
    </source>
</evidence>
<dbReference type="Pfam" id="PF10406">
    <property type="entry name" value="TAF8_C"/>
    <property type="match status" value="1"/>
</dbReference>
<dbReference type="Proteomes" id="UP000799764">
    <property type="component" value="Unassembled WGS sequence"/>
</dbReference>
<feature type="domain" description="Bromodomain associated" evidence="8">
    <location>
        <begin position="151"/>
        <end position="219"/>
    </location>
</feature>
<feature type="region of interest" description="Disordered" evidence="7">
    <location>
        <begin position="360"/>
        <end position="462"/>
    </location>
</feature>
<organism evidence="10 11">
    <name type="scientific">Karstenula rhodostoma CBS 690.94</name>
    <dbReference type="NCBI Taxonomy" id="1392251"/>
    <lineage>
        <taxon>Eukaryota</taxon>
        <taxon>Fungi</taxon>
        <taxon>Dikarya</taxon>
        <taxon>Ascomycota</taxon>
        <taxon>Pezizomycotina</taxon>
        <taxon>Dothideomycetes</taxon>
        <taxon>Pleosporomycetidae</taxon>
        <taxon>Pleosporales</taxon>
        <taxon>Massarineae</taxon>
        <taxon>Didymosphaeriaceae</taxon>
        <taxon>Karstenula</taxon>
    </lineage>
</organism>
<evidence type="ECO:0000256" key="7">
    <source>
        <dbReference type="SAM" id="MobiDB-lite"/>
    </source>
</evidence>
<keyword evidence="5" id="KW-0804">Transcription</keyword>
<evidence type="ECO:0000256" key="4">
    <source>
        <dbReference type="ARBA" id="ARBA00023015"/>
    </source>
</evidence>
<evidence type="ECO:0000256" key="2">
    <source>
        <dbReference type="ARBA" id="ARBA00008767"/>
    </source>
</evidence>